<evidence type="ECO:0000256" key="1">
    <source>
        <dbReference type="SAM" id="MobiDB-lite"/>
    </source>
</evidence>
<accession>A0AAU9XQL1</accession>
<name>A0AAU9XQL1_9CNID</name>
<gene>
    <name evidence="2" type="ORF">PMEA_00027701</name>
</gene>
<comment type="caution">
    <text evidence="2">The sequence shown here is derived from an EMBL/GenBank/DDBJ whole genome shotgun (WGS) entry which is preliminary data.</text>
</comment>
<keyword evidence="3" id="KW-1185">Reference proteome</keyword>
<dbReference type="AlphaFoldDB" id="A0AAU9XQL1"/>
<proteinExistence type="predicted"/>
<dbReference type="Proteomes" id="UP001159428">
    <property type="component" value="Unassembled WGS sequence"/>
</dbReference>
<protein>
    <submittedName>
        <fullName evidence="2">Uncharacterized protein</fullName>
    </submittedName>
</protein>
<feature type="compositionally biased region" description="Basic and acidic residues" evidence="1">
    <location>
        <begin position="98"/>
        <end position="117"/>
    </location>
</feature>
<dbReference type="EMBL" id="CALNXJ010000056">
    <property type="protein sequence ID" value="CAH3154762.1"/>
    <property type="molecule type" value="Genomic_DNA"/>
</dbReference>
<reference evidence="2 3" key="1">
    <citation type="submission" date="2022-05" db="EMBL/GenBank/DDBJ databases">
        <authorList>
            <consortium name="Genoscope - CEA"/>
            <person name="William W."/>
        </authorList>
    </citation>
    <scope>NUCLEOTIDE SEQUENCE [LARGE SCALE GENOMIC DNA]</scope>
</reference>
<organism evidence="2 3">
    <name type="scientific">Pocillopora meandrina</name>
    <dbReference type="NCBI Taxonomy" id="46732"/>
    <lineage>
        <taxon>Eukaryota</taxon>
        <taxon>Metazoa</taxon>
        <taxon>Cnidaria</taxon>
        <taxon>Anthozoa</taxon>
        <taxon>Hexacorallia</taxon>
        <taxon>Scleractinia</taxon>
        <taxon>Astrocoeniina</taxon>
        <taxon>Pocilloporidae</taxon>
        <taxon>Pocillopora</taxon>
    </lineage>
</organism>
<feature type="region of interest" description="Disordered" evidence="1">
    <location>
        <begin position="90"/>
        <end position="134"/>
    </location>
</feature>
<evidence type="ECO:0000313" key="2">
    <source>
        <dbReference type="EMBL" id="CAH3154762.1"/>
    </source>
</evidence>
<evidence type="ECO:0000313" key="3">
    <source>
        <dbReference type="Proteomes" id="UP001159428"/>
    </source>
</evidence>
<sequence length="165" mass="18928">MPLKIDCAWARVFLRETKSLSKTEGIPGARKGPLTELNTNVKRQCQREPKVTKRKLKSIGEATYATYNEKCQENFQKSLSDILVLVPEAGLQKNSSPAEEKKIRRNEQRQSKKELESKMSQNDGAVHLSLRQSYSSRQVQRMALSYETFEEAKERAKTTPPKVRE</sequence>